<evidence type="ECO:0000313" key="2">
    <source>
        <dbReference type="Proteomes" id="UP000789375"/>
    </source>
</evidence>
<gene>
    <name evidence="1" type="ORF">FMOSSE_LOCUS7238</name>
</gene>
<reference evidence="1" key="1">
    <citation type="submission" date="2021-06" db="EMBL/GenBank/DDBJ databases">
        <authorList>
            <person name="Kallberg Y."/>
            <person name="Tangrot J."/>
            <person name="Rosling A."/>
        </authorList>
    </citation>
    <scope>NUCLEOTIDE SEQUENCE</scope>
    <source>
        <strain evidence="1">87-6 pot B 2015</strain>
    </source>
</reference>
<dbReference type="EMBL" id="CAJVPP010001650">
    <property type="protein sequence ID" value="CAG8566630.1"/>
    <property type="molecule type" value="Genomic_DNA"/>
</dbReference>
<protein>
    <submittedName>
        <fullName evidence="1">5027_t:CDS:1</fullName>
    </submittedName>
</protein>
<dbReference type="AlphaFoldDB" id="A0A9N9BI56"/>
<organism evidence="1 2">
    <name type="scientific">Funneliformis mosseae</name>
    <name type="common">Endomycorrhizal fungus</name>
    <name type="synonym">Glomus mosseae</name>
    <dbReference type="NCBI Taxonomy" id="27381"/>
    <lineage>
        <taxon>Eukaryota</taxon>
        <taxon>Fungi</taxon>
        <taxon>Fungi incertae sedis</taxon>
        <taxon>Mucoromycota</taxon>
        <taxon>Glomeromycotina</taxon>
        <taxon>Glomeromycetes</taxon>
        <taxon>Glomerales</taxon>
        <taxon>Glomeraceae</taxon>
        <taxon>Funneliformis</taxon>
    </lineage>
</organism>
<proteinExistence type="predicted"/>
<name>A0A9N9BI56_FUNMO</name>
<evidence type="ECO:0000313" key="1">
    <source>
        <dbReference type="EMBL" id="CAG8566630.1"/>
    </source>
</evidence>
<sequence>MLLGTYGIDIRMLTTKLKQKHIADNDEDENSVLGFPLQKCQTLCVRSPYTMKFDFEIKFSKNNLKDMNIEVDYLSREECCSISTRKYLAFCHNRDDIYEI</sequence>
<dbReference type="Proteomes" id="UP000789375">
    <property type="component" value="Unassembled WGS sequence"/>
</dbReference>
<keyword evidence="2" id="KW-1185">Reference proteome</keyword>
<accession>A0A9N9BI56</accession>
<comment type="caution">
    <text evidence="1">The sequence shown here is derived from an EMBL/GenBank/DDBJ whole genome shotgun (WGS) entry which is preliminary data.</text>
</comment>